<feature type="region of interest" description="Disordered" evidence="1">
    <location>
        <begin position="68"/>
        <end position="90"/>
    </location>
</feature>
<name>A0A6B9V824_ARAHY</name>
<protein>
    <submittedName>
        <fullName evidence="2">Uncharacterized protein</fullName>
    </submittedName>
</protein>
<dbReference type="Proteomes" id="UP000464620">
    <property type="component" value="Chromosome B09"/>
</dbReference>
<dbReference type="AlphaFoldDB" id="A0A6B9V824"/>
<dbReference type="EMBL" id="CP031001">
    <property type="protein sequence ID" value="QHN77473.1"/>
    <property type="molecule type" value="Genomic_DNA"/>
</dbReference>
<evidence type="ECO:0000256" key="1">
    <source>
        <dbReference type="SAM" id="MobiDB-lite"/>
    </source>
</evidence>
<sequence>MKLREEGRERNAVAHPRVEIEREQAVPLPPRVAVANAQPSLPFVAKQGAQRKERGDTANRDLERARAIATDGEGGARAEKVKPPLSPTPPARVAAERAVTSAAANLICSAAVPLRRRPSSHTEQVRQRDLRLSRGSATMSSRACVAGAALIGITAVKKGFQAAAGVAAGEESCIYVILTARDGLALLPEFGRRYYLRWLPGCCGTSSEIAAVSVQPFLWFESLWLLRKRFGAVVLVAGILIVDFGSRRKGLCDAFELWNLRFENTLEIQPGLL</sequence>
<evidence type="ECO:0000313" key="3">
    <source>
        <dbReference type="Proteomes" id="UP000464620"/>
    </source>
</evidence>
<organism evidence="2 3">
    <name type="scientific">Arachis hypogaea</name>
    <name type="common">Peanut</name>
    <dbReference type="NCBI Taxonomy" id="3818"/>
    <lineage>
        <taxon>Eukaryota</taxon>
        <taxon>Viridiplantae</taxon>
        <taxon>Streptophyta</taxon>
        <taxon>Embryophyta</taxon>
        <taxon>Tracheophyta</taxon>
        <taxon>Spermatophyta</taxon>
        <taxon>Magnoliopsida</taxon>
        <taxon>eudicotyledons</taxon>
        <taxon>Gunneridae</taxon>
        <taxon>Pentapetalae</taxon>
        <taxon>rosids</taxon>
        <taxon>fabids</taxon>
        <taxon>Fabales</taxon>
        <taxon>Fabaceae</taxon>
        <taxon>Papilionoideae</taxon>
        <taxon>50 kb inversion clade</taxon>
        <taxon>dalbergioids sensu lato</taxon>
        <taxon>Dalbergieae</taxon>
        <taxon>Pterocarpus clade</taxon>
        <taxon>Arachis</taxon>
    </lineage>
</organism>
<feature type="region of interest" description="Disordered" evidence="1">
    <location>
        <begin position="1"/>
        <end position="24"/>
    </location>
</feature>
<evidence type="ECO:0000313" key="2">
    <source>
        <dbReference type="EMBL" id="QHN77473.1"/>
    </source>
</evidence>
<reference evidence="2 3" key="1">
    <citation type="submission" date="2020-01" db="EMBL/GenBank/DDBJ databases">
        <title>Genome sequence of Arachis hypogaea, cultivar Shitouqi.</title>
        <authorList>
            <person name="Zhuang W."/>
            <person name="Chen H."/>
            <person name="Varshney R."/>
            <person name="Wang D."/>
            <person name="Ming R."/>
        </authorList>
    </citation>
    <scope>NUCLEOTIDE SEQUENCE [LARGE SCALE GENOMIC DNA]</scope>
    <source>
        <tissue evidence="2">Young leaf</tissue>
    </source>
</reference>
<accession>A0A6B9V824</accession>
<gene>
    <name evidence="2" type="ORF">DS421_19g652990</name>
</gene>
<proteinExistence type="predicted"/>